<sequence length="89" mass="9644">MPTQVNPTQKVFQSCLVFAVLVESAPRGAAEDSSLSESVRATIKENDLTCENYGAFCQNAAVEATPMPSERVVIVNACRVQVNKELHCT</sequence>
<name>A0A232EZN0_9HYME</name>
<gene>
    <name evidence="1" type="ORF">TSAR_012785</name>
</gene>
<evidence type="ECO:0000313" key="2">
    <source>
        <dbReference type="Proteomes" id="UP000215335"/>
    </source>
</evidence>
<accession>A0A232EZN0</accession>
<dbReference type="Proteomes" id="UP000215335">
    <property type="component" value="Unassembled WGS sequence"/>
</dbReference>
<organism evidence="1 2">
    <name type="scientific">Trichomalopsis sarcophagae</name>
    <dbReference type="NCBI Taxonomy" id="543379"/>
    <lineage>
        <taxon>Eukaryota</taxon>
        <taxon>Metazoa</taxon>
        <taxon>Ecdysozoa</taxon>
        <taxon>Arthropoda</taxon>
        <taxon>Hexapoda</taxon>
        <taxon>Insecta</taxon>
        <taxon>Pterygota</taxon>
        <taxon>Neoptera</taxon>
        <taxon>Endopterygota</taxon>
        <taxon>Hymenoptera</taxon>
        <taxon>Apocrita</taxon>
        <taxon>Proctotrupomorpha</taxon>
        <taxon>Chalcidoidea</taxon>
        <taxon>Pteromalidae</taxon>
        <taxon>Pteromalinae</taxon>
        <taxon>Trichomalopsis</taxon>
    </lineage>
</organism>
<comment type="caution">
    <text evidence="1">The sequence shown here is derived from an EMBL/GenBank/DDBJ whole genome shotgun (WGS) entry which is preliminary data.</text>
</comment>
<keyword evidence="2" id="KW-1185">Reference proteome</keyword>
<proteinExistence type="predicted"/>
<protein>
    <submittedName>
        <fullName evidence="1">Uncharacterized protein</fullName>
    </submittedName>
</protein>
<evidence type="ECO:0000313" key="1">
    <source>
        <dbReference type="EMBL" id="OXU23894.1"/>
    </source>
</evidence>
<dbReference type="AlphaFoldDB" id="A0A232EZN0"/>
<dbReference type="EMBL" id="NNAY01001461">
    <property type="protein sequence ID" value="OXU23894.1"/>
    <property type="molecule type" value="Genomic_DNA"/>
</dbReference>
<reference evidence="1 2" key="1">
    <citation type="journal article" date="2017" name="Curr. Biol.">
        <title>The Evolution of Venom by Co-option of Single-Copy Genes.</title>
        <authorList>
            <person name="Martinson E.O."/>
            <person name="Mrinalini"/>
            <person name="Kelkar Y.D."/>
            <person name="Chang C.H."/>
            <person name="Werren J.H."/>
        </authorList>
    </citation>
    <scope>NUCLEOTIDE SEQUENCE [LARGE SCALE GENOMIC DNA]</scope>
    <source>
        <strain evidence="1 2">Alberta</strain>
        <tissue evidence="1">Whole body</tissue>
    </source>
</reference>